<feature type="domain" description="Sm" evidence="1">
    <location>
        <begin position="6"/>
        <end position="82"/>
    </location>
</feature>
<evidence type="ECO:0000313" key="3">
    <source>
        <dbReference type="Proteomes" id="UP000559256"/>
    </source>
</evidence>
<organism evidence="2 3">
    <name type="scientific">Tetrapyrgos nigripes</name>
    <dbReference type="NCBI Taxonomy" id="182062"/>
    <lineage>
        <taxon>Eukaryota</taxon>
        <taxon>Fungi</taxon>
        <taxon>Dikarya</taxon>
        <taxon>Basidiomycota</taxon>
        <taxon>Agaricomycotina</taxon>
        <taxon>Agaricomycetes</taxon>
        <taxon>Agaricomycetidae</taxon>
        <taxon>Agaricales</taxon>
        <taxon>Marasmiineae</taxon>
        <taxon>Marasmiaceae</taxon>
        <taxon>Tetrapyrgos</taxon>
    </lineage>
</organism>
<dbReference type="InterPro" id="IPR050914">
    <property type="entry name" value="snRNP_SmB/NAA38-like"/>
</dbReference>
<evidence type="ECO:0000313" key="2">
    <source>
        <dbReference type="EMBL" id="KAF5361661.1"/>
    </source>
</evidence>
<proteinExistence type="predicted"/>
<dbReference type="PANTHER" id="PTHR10701:SF5">
    <property type="entry name" value="N-ALPHA-ACETYLTRANSFERASE 38, NATC AUXILIARY SUBUNIT"/>
    <property type="match status" value="1"/>
</dbReference>
<dbReference type="PROSITE" id="PS52002">
    <property type="entry name" value="SM"/>
    <property type="match status" value="1"/>
</dbReference>
<accession>A0A8H5GB91</accession>
<gene>
    <name evidence="2" type="ORF">D9758_007321</name>
</gene>
<reference evidence="2 3" key="1">
    <citation type="journal article" date="2020" name="ISME J.">
        <title>Uncovering the hidden diversity of litter-decomposition mechanisms in mushroom-forming fungi.</title>
        <authorList>
            <person name="Floudas D."/>
            <person name="Bentzer J."/>
            <person name="Ahren D."/>
            <person name="Johansson T."/>
            <person name="Persson P."/>
            <person name="Tunlid A."/>
        </authorList>
    </citation>
    <scope>NUCLEOTIDE SEQUENCE [LARGE SCALE GENOMIC DNA]</scope>
    <source>
        <strain evidence="2 3">CBS 291.85</strain>
    </source>
</reference>
<name>A0A8H5GB91_9AGAR</name>
<dbReference type="PANTHER" id="PTHR10701">
    <property type="entry name" value="SMALL NUCLEAR RIBONUCLEOPROTEIN-ASSOCIATED PROTEIN B AND N"/>
    <property type="match status" value="1"/>
</dbReference>
<dbReference type="CDD" id="cd06168">
    <property type="entry name" value="LSMD1"/>
    <property type="match status" value="1"/>
</dbReference>
<protein>
    <recommendedName>
        <fullName evidence="1">Sm domain-containing protein</fullName>
    </recommendedName>
</protein>
<dbReference type="OrthoDB" id="368909at2759"/>
<comment type="caution">
    <text evidence="2">The sequence shown here is derived from an EMBL/GenBank/DDBJ whole genome shotgun (WGS) entry which is preliminary data.</text>
</comment>
<sequence length="99" mass="11141">MPLASDPIRALHSLLRSTLRITVTDGRIFLGAFVGTDKPMNILLTETEEFRLGPGENPNGRFVGQVMIPWKMITKIEAQESVVQTRNQLDRDVRAGYIM</sequence>
<dbReference type="GO" id="GO:0031417">
    <property type="term" value="C:NatC complex"/>
    <property type="evidence" value="ECO:0007669"/>
    <property type="project" value="InterPro"/>
</dbReference>
<dbReference type="EMBL" id="JAACJM010000039">
    <property type="protein sequence ID" value="KAF5361661.1"/>
    <property type="molecule type" value="Genomic_DNA"/>
</dbReference>
<dbReference type="SUPFAM" id="SSF50182">
    <property type="entry name" value="Sm-like ribonucleoproteins"/>
    <property type="match status" value="1"/>
</dbReference>
<dbReference type="InterPro" id="IPR010920">
    <property type="entry name" value="LSM_dom_sf"/>
</dbReference>
<dbReference type="InterPro" id="IPR034110">
    <property type="entry name" value="LSMD1_Sm"/>
</dbReference>
<keyword evidence="3" id="KW-1185">Reference proteome</keyword>
<dbReference type="GO" id="GO:0003723">
    <property type="term" value="F:RNA binding"/>
    <property type="evidence" value="ECO:0007669"/>
    <property type="project" value="InterPro"/>
</dbReference>
<dbReference type="Gene3D" id="2.30.30.100">
    <property type="match status" value="1"/>
</dbReference>
<dbReference type="InterPro" id="IPR001163">
    <property type="entry name" value="Sm_dom_euk/arc"/>
</dbReference>
<dbReference type="Proteomes" id="UP000559256">
    <property type="component" value="Unassembled WGS sequence"/>
</dbReference>
<dbReference type="InterPro" id="IPR047575">
    <property type="entry name" value="Sm"/>
</dbReference>
<dbReference type="Pfam" id="PF01423">
    <property type="entry name" value="LSM"/>
    <property type="match status" value="1"/>
</dbReference>
<evidence type="ECO:0000259" key="1">
    <source>
        <dbReference type="PROSITE" id="PS52002"/>
    </source>
</evidence>
<dbReference type="AlphaFoldDB" id="A0A8H5GB91"/>
<dbReference type="SMART" id="SM00651">
    <property type="entry name" value="Sm"/>
    <property type="match status" value="1"/>
</dbReference>